<feature type="compositionally biased region" description="Basic and acidic residues" evidence="8">
    <location>
        <begin position="613"/>
        <end position="630"/>
    </location>
</feature>
<feature type="region of interest" description="Disordered" evidence="8">
    <location>
        <begin position="42"/>
        <end position="87"/>
    </location>
</feature>
<comment type="caution">
    <text evidence="10">The sequence shown here is derived from an EMBL/GenBank/DDBJ whole genome shotgun (WGS) entry which is preliminary data.</text>
</comment>
<protein>
    <recommendedName>
        <fullName evidence="9">Homeobox domain-containing protein</fullName>
    </recommendedName>
</protein>
<name>A0AAV2TEN1_CALDB</name>
<evidence type="ECO:0000259" key="9">
    <source>
        <dbReference type="PROSITE" id="PS50071"/>
    </source>
</evidence>
<organism evidence="10 11">
    <name type="scientific">Calicophoron daubneyi</name>
    <name type="common">Rumen fluke</name>
    <name type="synonym">Paramphistomum daubneyi</name>
    <dbReference type="NCBI Taxonomy" id="300641"/>
    <lineage>
        <taxon>Eukaryota</taxon>
        <taxon>Metazoa</taxon>
        <taxon>Spiralia</taxon>
        <taxon>Lophotrochozoa</taxon>
        <taxon>Platyhelminthes</taxon>
        <taxon>Trematoda</taxon>
        <taxon>Digenea</taxon>
        <taxon>Plagiorchiida</taxon>
        <taxon>Pronocephalata</taxon>
        <taxon>Paramphistomoidea</taxon>
        <taxon>Paramphistomidae</taxon>
        <taxon>Calicophoron</taxon>
    </lineage>
</organism>
<evidence type="ECO:0000256" key="7">
    <source>
        <dbReference type="RuleBase" id="RU000682"/>
    </source>
</evidence>
<feature type="compositionally biased region" description="Polar residues" evidence="8">
    <location>
        <begin position="225"/>
        <end position="236"/>
    </location>
</feature>
<comment type="subcellular location">
    <subcellularLocation>
        <location evidence="1 6 7">Nucleus</location>
    </subcellularLocation>
</comment>
<dbReference type="Pfam" id="PF00046">
    <property type="entry name" value="Homeodomain"/>
    <property type="match status" value="1"/>
</dbReference>
<dbReference type="Proteomes" id="UP001497525">
    <property type="component" value="Unassembled WGS sequence"/>
</dbReference>
<feature type="DNA-binding region" description="Homeobox" evidence="6">
    <location>
        <begin position="478"/>
        <end position="537"/>
    </location>
</feature>
<keyword evidence="5 6" id="KW-0539">Nucleus</keyword>
<dbReference type="InterPro" id="IPR009057">
    <property type="entry name" value="Homeodomain-like_sf"/>
</dbReference>
<dbReference type="InterPro" id="IPR020479">
    <property type="entry name" value="HD_metazoa"/>
</dbReference>
<dbReference type="InterPro" id="IPR046333">
    <property type="entry name" value="HXA10/ABDB-like"/>
</dbReference>
<feature type="compositionally biased region" description="Polar residues" evidence="8">
    <location>
        <begin position="63"/>
        <end position="75"/>
    </location>
</feature>
<dbReference type="Gene3D" id="1.10.10.60">
    <property type="entry name" value="Homeodomain-like"/>
    <property type="match status" value="1"/>
</dbReference>
<evidence type="ECO:0000256" key="4">
    <source>
        <dbReference type="ARBA" id="ARBA00023155"/>
    </source>
</evidence>
<dbReference type="PROSITE" id="PS50071">
    <property type="entry name" value="HOMEOBOX_2"/>
    <property type="match status" value="1"/>
</dbReference>
<feature type="compositionally biased region" description="Polar residues" evidence="8">
    <location>
        <begin position="735"/>
        <end position="762"/>
    </location>
</feature>
<feature type="compositionally biased region" description="Polar residues" evidence="8">
    <location>
        <begin position="1057"/>
        <end position="1075"/>
    </location>
</feature>
<dbReference type="InterPro" id="IPR017970">
    <property type="entry name" value="Homeobox_CS"/>
</dbReference>
<feature type="domain" description="Homeobox" evidence="9">
    <location>
        <begin position="476"/>
        <end position="536"/>
    </location>
</feature>
<dbReference type="SMART" id="SM00389">
    <property type="entry name" value="HOX"/>
    <property type="match status" value="1"/>
</dbReference>
<keyword evidence="3 6" id="KW-0238">DNA-binding</keyword>
<evidence type="ECO:0000256" key="3">
    <source>
        <dbReference type="ARBA" id="ARBA00023125"/>
    </source>
</evidence>
<feature type="region of interest" description="Disordered" evidence="8">
    <location>
        <begin position="613"/>
        <end position="648"/>
    </location>
</feature>
<dbReference type="EMBL" id="CAXLJL010000157">
    <property type="protein sequence ID" value="CAL5133678.1"/>
    <property type="molecule type" value="Genomic_DNA"/>
</dbReference>
<feature type="region of interest" description="Disordered" evidence="8">
    <location>
        <begin position="573"/>
        <end position="593"/>
    </location>
</feature>
<dbReference type="PANTHER" id="PTHR45874">
    <property type="entry name" value="HOMEOBOX PROTEIN ABDOMINAL-B"/>
    <property type="match status" value="1"/>
</dbReference>
<evidence type="ECO:0000256" key="5">
    <source>
        <dbReference type="ARBA" id="ARBA00023242"/>
    </source>
</evidence>
<dbReference type="InterPro" id="IPR001356">
    <property type="entry name" value="HD"/>
</dbReference>
<feature type="compositionally biased region" description="Basic and acidic residues" evidence="8">
    <location>
        <begin position="715"/>
        <end position="724"/>
    </location>
</feature>
<dbReference type="PRINTS" id="PR00024">
    <property type="entry name" value="HOMEOBOX"/>
</dbReference>
<sequence>MNTLVKRSTVDPLQRSDSSEWSSEFYKSRAYNNYNDTVIESPSCSSAVGSQANMCESKEKTDIPQNDQEAFSSFQKRPHSISPLTQSQRALKDSAMVLARSDPLDSKPDKPFPLDTVPFPQFSDATFGSPFRGVNTQSKMCGSSLPDVVHSLASITEGFRVSRPDLYSMTPDSGTCPPNALPYTQSDLNASGRLNTYVAQQSSIPNASHEIHVLIQSSFQTCRPITDSEQSNNEYSESPPPKCHGKTNMHEDYKSPSSTHSLGRLRAPRPVSAEQNLLCDNKADFTSASSKVPSTLTDYLNTAAPPNVEAPTVDIPPYLLAPGQPVASLPPNTVSAALSTQYLNGFLSDHSEAVRSSASMSTTDERSQFNPLHFMFNGPMIDPKFIPPSPELYPLPASDPPFPLNLPMLPHQNPYHHLIDGPTPFCLPLVNSTNPSTQSPTRPSDQSIIYPFHHHTTAGYCDDYSTVDGDLTNGELRSRKKRKPYTRYQTMVLENEFVGNAYITRQKRWEISCKLHLTERQVKVWFQNRRMKKKKLQSRTAGANGCVESGAGGSFSETGGDLVTKEGFECSLEGEDCSESEEEDGRYPDGSFPTTEAADAFYKRLNFAKEFTERGKQNDQLKAGRNEPKIENTNNGRSSGYLPLTESEGNIHDFGQRGEEGHLTDSHILSYGGLVNPELYVSSPPLDQCNPTRKELENVASGPTGGILGLTSSHGSKELTDEHPPYSSGYPDLGQNLSSLTRPENELTPTRQTQAQLNQTAGINRGARKPSSPSKGESMEDLTCDKPKRRRKTPGEQECCLDETQTDCGLPASAGLSTYSFMGNVQTSTTSGRTSASRTEGLLDQCFATFDRRAEQECISGCPSDHFNFFINQDFFKPSLETMRYSQIGRYEPEAESCYSENSVGKNYQSNTFDHDKSGSSHFWYQFGPLRNYMDKSMLSDTDDSLAKQQPHEFCSDYFQSTVNSYDPSTLIPNSDLGRNPAYSLYLDRLGKALSGGEEPVFGQSGSVSPRTMNSYFQGSTVHEYGRMMSCCYADDIATSSSSLSAYLNPYSLGRSSSALNDSTASPDRSGSLDSSVVGDQVGREPSLTVVNSFSSAPNPSANNCSHGLPFHPPCHHTYNQSVTDSIVSSFSSAAQNSPYSTQMMGHRLGQSFIQPTASLQPGSVDLSS</sequence>
<reference evidence="10" key="1">
    <citation type="submission" date="2024-06" db="EMBL/GenBank/DDBJ databases">
        <authorList>
            <person name="Liu X."/>
            <person name="Lenzi L."/>
            <person name="Haldenby T S."/>
            <person name="Uol C."/>
        </authorList>
    </citation>
    <scope>NUCLEOTIDE SEQUENCE</scope>
</reference>
<keyword evidence="4 6" id="KW-0371">Homeobox</keyword>
<evidence type="ECO:0000256" key="6">
    <source>
        <dbReference type="PROSITE-ProRule" id="PRU00108"/>
    </source>
</evidence>
<dbReference type="GO" id="GO:0000978">
    <property type="term" value="F:RNA polymerase II cis-regulatory region sequence-specific DNA binding"/>
    <property type="evidence" value="ECO:0007669"/>
    <property type="project" value="TreeGrafter"/>
</dbReference>
<dbReference type="PANTHER" id="PTHR45874:SF4">
    <property type="entry name" value="HOMEOBOX PROTEIN ABDOMINAL-B"/>
    <property type="match status" value="1"/>
</dbReference>
<gene>
    <name evidence="10" type="ORF">CDAUBV1_LOCUS6938</name>
</gene>
<dbReference type="SUPFAM" id="SSF46689">
    <property type="entry name" value="Homeodomain-like"/>
    <property type="match status" value="1"/>
</dbReference>
<accession>A0AAV2TEN1</accession>
<feature type="region of interest" description="Disordered" evidence="8">
    <location>
        <begin position="1057"/>
        <end position="1081"/>
    </location>
</feature>
<evidence type="ECO:0000256" key="2">
    <source>
        <dbReference type="ARBA" id="ARBA00006317"/>
    </source>
</evidence>
<feature type="compositionally biased region" description="Acidic residues" evidence="8">
    <location>
        <begin position="573"/>
        <end position="584"/>
    </location>
</feature>
<feature type="compositionally biased region" description="Polar residues" evidence="8">
    <location>
        <begin position="42"/>
        <end position="54"/>
    </location>
</feature>
<dbReference type="GO" id="GO:0005634">
    <property type="term" value="C:nucleus"/>
    <property type="evidence" value="ECO:0007669"/>
    <property type="project" value="UniProtKB-SubCell"/>
</dbReference>
<feature type="region of interest" description="Disordered" evidence="8">
    <location>
        <begin position="225"/>
        <end position="266"/>
    </location>
</feature>
<evidence type="ECO:0000256" key="8">
    <source>
        <dbReference type="SAM" id="MobiDB-lite"/>
    </source>
</evidence>
<evidence type="ECO:0000313" key="11">
    <source>
        <dbReference type="Proteomes" id="UP001497525"/>
    </source>
</evidence>
<evidence type="ECO:0000256" key="1">
    <source>
        <dbReference type="ARBA" id="ARBA00004123"/>
    </source>
</evidence>
<proteinExistence type="inferred from homology"/>
<dbReference type="CDD" id="cd00086">
    <property type="entry name" value="homeodomain"/>
    <property type="match status" value="1"/>
</dbReference>
<comment type="similarity">
    <text evidence="2">Belongs to the Abd-B homeobox family.</text>
</comment>
<feature type="region of interest" description="Disordered" evidence="8">
    <location>
        <begin position="710"/>
        <end position="797"/>
    </location>
</feature>
<dbReference type="GO" id="GO:0000981">
    <property type="term" value="F:DNA-binding transcription factor activity, RNA polymerase II-specific"/>
    <property type="evidence" value="ECO:0007669"/>
    <property type="project" value="InterPro"/>
</dbReference>
<dbReference type="AlphaFoldDB" id="A0AAV2TEN1"/>
<dbReference type="PROSITE" id="PS00027">
    <property type="entry name" value="HOMEOBOX_1"/>
    <property type="match status" value="1"/>
</dbReference>
<evidence type="ECO:0000313" key="10">
    <source>
        <dbReference type="EMBL" id="CAL5133678.1"/>
    </source>
</evidence>